<evidence type="ECO:0000313" key="3">
    <source>
        <dbReference type="EMBL" id="MFC4302298.1"/>
    </source>
</evidence>
<proteinExistence type="predicted"/>
<keyword evidence="1" id="KW-0732">Signal</keyword>
<dbReference type="InterPro" id="IPR032812">
    <property type="entry name" value="SbsA_Ig"/>
</dbReference>
<accession>A0ABV8S630</accession>
<protein>
    <submittedName>
        <fullName evidence="3">Ig-like domain-containing protein</fullName>
    </submittedName>
</protein>
<dbReference type="RefSeq" id="WP_204600827.1">
    <property type="nucleotide sequence ID" value="NZ_JBHSED010000003.1"/>
</dbReference>
<name>A0ABV8S630_9BACL</name>
<dbReference type="Pfam" id="PF13205">
    <property type="entry name" value="Big_5"/>
    <property type="match status" value="1"/>
</dbReference>
<keyword evidence="4" id="KW-1185">Reference proteome</keyword>
<evidence type="ECO:0000259" key="2">
    <source>
        <dbReference type="Pfam" id="PF13205"/>
    </source>
</evidence>
<sequence>MNEWIKETHPQPEAADIPEDTLITITFHQEINRNTLNTRNILILDGNNGGRLISSRFLFRYESDSRTLFIYSKDEFEQLGARNTIEIILTGRIANIRNVRMEVPYHLRFTTR</sequence>
<feature type="domain" description="SbsA Ig-like" evidence="2">
    <location>
        <begin position="5"/>
        <end position="111"/>
    </location>
</feature>
<dbReference type="EMBL" id="JBHSED010000003">
    <property type="protein sequence ID" value="MFC4302298.1"/>
    <property type="molecule type" value="Genomic_DNA"/>
</dbReference>
<gene>
    <name evidence="3" type="ORF">ACFO1S_02440</name>
</gene>
<organism evidence="3 4">
    <name type="scientific">Cohnella boryungensis</name>
    <dbReference type="NCBI Taxonomy" id="768479"/>
    <lineage>
        <taxon>Bacteria</taxon>
        <taxon>Bacillati</taxon>
        <taxon>Bacillota</taxon>
        <taxon>Bacilli</taxon>
        <taxon>Bacillales</taxon>
        <taxon>Paenibacillaceae</taxon>
        <taxon>Cohnella</taxon>
    </lineage>
</organism>
<reference evidence="4" key="1">
    <citation type="journal article" date="2019" name="Int. J. Syst. Evol. Microbiol.">
        <title>The Global Catalogue of Microorganisms (GCM) 10K type strain sequencing project: providing services to taxonomists for standard genome sequencing and annotation.</title>
        <authorList>
            <consortium name="The Broad Institute Genomics Platform"/>
            <consortium name="The Broad Institute Genome Sequencing Center for Infectious Disease"/>
            <person name="Wu L."/>
            <person name="Ma J."/>
        </authorList>
    </citation>
    <scope>NUCLEOTIDE SEQUENCE [LARGE SCALE GENOMIC DNA]</scope>
    <source>
        <strain evidence="4">CGMCC 4.1641</strain>
    </source>
</reference>
<dbReference type="Proteomes" id="UP001595755">
    <property type="component" value="Unassembled WGS sequence"/>
</dbReference>
<evidence type="ECO:0000313" key="4">
    <source>
        <dbReference type="Proteomes" id="UP001595755"/>
    </source>
</evidence>
<comment type="caution">
    <text evidence="3">The sequence shown here is derived from an EMBL/GenBank/DDBJ whole genome shotgun (WGS) entry which is preliminary data.</text>
</comment>
<evidence type="ECO:0000256" key="1">
    <source>
        <dbReference type="ARBA" id="ARBA00022729"/>
    </source>
</evidence>